<reference evidence="1" key="1">
    <citation type="submission" date="2022-04" db="EMBL/GenBank/DDBJ databases">
        <title>A functionally conserved STORR gene fusion in Papaver species that diverged 16.8 million years ago.</title>
        <authorList>
            <person name="Catania T."/>
        </authorList>
    </citation>
    <scope>NUCLEOTIDE SEQUENCE</scope>
    <source>
        <strain evidence="1">S-188037</strain>
    </source>
</reference>
<feature type="non-terminal residue" evidence="1">
    <location>
        <position position="58"/>
    </location>
</feature>
<organism evidence="1 2">
    <name type="scientific">Papaver atlanticum</name>
    <dbReference type="NCBI Taxonomy" id="357466"/>
    <lineage>
        <taxon>Eukaryota</taxon>
        <taxon>Viridiplantae</taxon>
        <taxon>Streptophyta</taxon>
        <taxon>Embryophyta</taxon>
        <taxon>Tracheophyta</taxon>
        <taxon>Spermatophyta</taxon>
        <taxon>Magnoliopsida</taxon>
        <taxon>Ranunculales</taxon>
        <taxon>Papaveraceae</taxon>
        <taxon>Papaveroideae</taxon>
        <taxon>Papaver</taxon>
    </lineage>
</organism>
<sequence length="58" mass="6203">MCDINKGTFVVNCFTYTLDVQGRVTQQGVPFLTQLNFLVGGVVGTPVFTPATASPPRV</sequence>
<dbReference type="Proteomes" id="UP001202328">
    <property type="component" value="Unassembled WGS sequence"/>
</dbReference>
<protein>
    <submittedName>
        <fullName evidence="1">Uncharacterized protein</fullName>
    </submittedName>
</protein>
<evidence type="ECO:0000313" key="1">
    <source>
        <dbReference type="EMBL" id="KAI3835570.1"/>
    </source>
</evidence>
<dbReference type="EMBL" id="JAJJMB010017748">
    <property type="protein sequence ID" value="KAI3835570.1"/>
    <property type="molecule type" value="Genomic_DNA"/>
</dbReference>
<proteinExistence type="predicted"/>
<gene>
    <name evidence="1" type="ORF">MKW98_027482</name>
</gene>
<evidence type="ECO:0000313" key="2">
    <source>
        <dbReference type="Proteomes" id="UP001202328"/>
    </source>
</evidence>
<comment type="caution">
    <text evidence="1">The sequence shown here is derived from an EMBL/GenBank/DDBJ whole genome shotgun (WGS) entry which is preliminary data.</text>
</comment>
<accession>A0AAD4X3I0</accession>
<name>A0AAD4X3I0_9MAGN</name>
<keyword evidence="2" id="KW-1185">Reference proteome</keyword>
<dbReference type="AlphaFoldDB" id="A0AAD4X3I0"/>